<evidence type="ECO:0000256" key="2">
    <source>
        <dbReference type="ARBA" id="ARBA00010617"/>
    </source>
</evidence>
<feature type="binding site" description="axial binding residue" evidence="8">
    <location>
        <position position="462"/>
    </location>
    <ligand>
        <name>heme</name>
        <dbReference type="ChEBI" id="CHEBI:30413"/>
    </ligand>
    <ligandPart>
        <name>Fe</name>
        <dbReference type="ChEBI" id="CHEBI:18248"/>
    </ligandPart>
</feature>
<dbReference type="CDD" id="cd11062">
    <property type="entry name" value="CYP58-like"/>
    <property type="match status" value="1"/>
</dbReference>
<dbReference type="EMBL" id="ML735227">
    <property type="protein sequence ID" value="KAE8393790.1"/>
    <property type="molecule type" value="Genomic_DNA"/>
</dbReference>
<dbReference type="PANTHER" id="PTHR24305">
    <property type="entry name" value="CYTOCHROME P450"/>
    <property type="match status" value="1"/>
</dbReference>
<dbReference type="SUPFAM" id="SSF48264">
    <property type="entry name" value="Cytochrome P450"/>
    <property type="match status" value="1"/>
</dbReference>
<gene>
    <name evidence="10" type="ORF">BDV23DRAFT_191232</name>
</gene>
<keyword evidence="7 9" id="KW-0503">Monooxygenase</keyword>
<keyword evidence="4 8" id="KW-0479">Metal-binding</keyword>
<evidence type="ECO:0000256" key="8">
    <source>
        <dbReference type="PIRSR" id="PIRSR602401-1"/>
    </source>
</evidence>
<dbReference type="PRINTS" id="PR00463">
    <property type="entry name" value="EP450I"/>
</dbReference>
<evidence type="ECO:0000256" key="1">
    <source>
        <dbReference type="ARBA" id="ARBA00001971"/>
    </source>
</evidence>
<dbReference type="InterPro" id="IPR017972">
    <property type="entry name" value="Cyt_P450_CS"/>
</dbReference>
<dbReference type="PRINTS" id="PR00385">
    <property type="entry name" value="P450"/>
</dbReference>
<reference evidence="10" key="1">
    <citation type="submission" date="2019-04" db="EMBL/GenBank/DDBJ databases">
        <title>Friends and foes A comparative genomics studyof 23 Aspergillus species from section Flavi.</title>
        <authorList>
            <consortium name="DOE Joint Genome Institute"/>
            <person name="Kjaerbolling I."/>
            <person name="Vesth T."/>
            <person name="Frisvad J.C."/>
            <person name="Nybo J.L."/>
            <person name="Theobald S."/>
            <person name="Kildgaard S."/>
            <person name="Isbrandt T."/>
            <person name="Kuo A."/>
            <person name="Sato A."/>
            <person name="Lyhne E.K."/>
            <person name="Kogle M.E."/>
            <person name="Wiebenga A."/>
            <person name="Kun R.S."/>
            <person name="Lubbers R.J."/>
            <person name="Makela M.R."/>
            <person name="Barry K."/>
            <person name="Chovatia M."/>
            <person name="Clum A."/>
            <person name="Daum C."/>
            <person name="Haridas S."/>
            <person name="He G."/>
            <person name="LaButti K."/>
            <person name="Lipzen A."/>
            <person name="Mondo S."/>
            <person name="Riley R."/>
            <person name="Salamov A."/>
            <person name="Simmons B.A."/>
            <person name="Magnuson J.K."/>
            <person name="Henrissat B."/>
            <person name="Mortensen U.H."/>
            <person name="Larsen T.O."/>
            <person name="Devries R.P."/>
            <person name="Grigoriev I.V."/>
            <person name="Machida M."/>
            <person name="Baker S.E."/>
            <person name="Andersen M.R."/>
        </authorList>
    </citation>
    <scope>NUCLEOTIDE SEQUENCE [LARGE SCALE GENOMIC DNA]</scope>
    <source>
        <strain evidence="10">IBT 14317</strain>
    </source>
</reference>
<comment type="similarity">
    <text evidence="2 9">Belongs to the cytochrome P450 family.</text>
</comment>
<evidence type="ECO:0000256" key="6">
    <source>
        <dbReference type="ARBA" id="ARBA00023004"/>
    </source>
</evidence>
<dbReference type="GO" id="GO:0005506">
    <property type="term" value="F:iron ion binding"/>
    <property type="evidence" value="ECO:0007669"/>
    <property type="project" value="InterPro"/>
</dbReference>
<accession>A0A5N7CHX6</accession>
<evidence type="ECO:0000256" key="4">
    <source>
        <dbReference type="ARBA" id="ARBA00022723"/>
    </source>
</evidence>
<evidence type="ECO:0000256" key="7">
    <source>
        <dbReference type="ARBA" id="ARBA00023033"/>
    </source>
</evidence>
<keyword evidence="6 8" id="KW-0408">Iron</keyword>
<dbReference type="PANTHER" id="PTHR24305:SF157">
    <property type="entry name" value="N-ACETYLTRYPTOPHAN 6-HYDROXYLASE IVOC-RELATED"/>
    <property type="match status" value="1"/>
</dbReference>
<dbReference type="AlphaFoldDB" id="A0A5N7CHX6"/>
<proteinExistence type="inferred from homology"/>
<dbReference type="Gene3D" id="1.10.630.10">
    <property type="entry name" value="Cytochrome P450"/>
    <property type="match status" value="1"/>
</dbReference>
<protein>
    <submittedName>
        <fullName evidence="10">Cytochrome P450</fullName>
    </submittedName>
</protein>
<dbReference type="OrthoDB" id="3945418at2759"/>
<evidence type="ECO:0000256" key="5">
    <source>
        <dbReference type="ARBA" id="ARBA00023002"/>
    </source>
</evidence>
<dbReference type="InterPro" id="IPR001128">
    <property type="entry name" value="Cyt_P450"/>
</dbReference>
<evidence type="ECO:0000256" key="9">
    <source>
        <dbReference type="RuleBase" id="RU000461"/>
    </source>
</evidence>
<dbReference type="GO" id="GO:0004497">
    <property type="term" value="F:monooxygenase activity"/>
    <property type="evidence" value="ECO:0007669"/>
    <property type="project" value="UniProtKB-KW"/>
</dbReference>
<sequence>MDSPRLWLALIGLVSYVLTKIFSRLYFHPLSKIPGPKLAAATHLYEWYYDIVLVGKYLLEIERMHEKYGPIVRINPREVHISDPDFYDEIYASSAHKRNKDKETVEFAGVPLSTLATVDHDHHRFRRGLLSNFFSKRSIRELSRLVEEKVFKLLGRFEEFHRQQKVVRVDDGFSALTSDIITHYCYGTSWGYLDDEDMRSDVRQVANDITRLVHVNRAFPSLANMARKLPLWVLYLIQPGRSAVLDLQTVIYEQSKQTLHGEKYDIGHSDANGKHTTIYDQLNDPRIPAEERTLQRLQDEGLLLLAAGTETTARGLAVACFHIASDDRVRARLRDELRAVLPKPDSHVTWAELERLPYLTNNPPQTGTVNEALRLGAFVTLRSPRIAPNETLVYKDYAIPPGVSNTASSISRLSSSSYFGHKNPTIFPEPEKFSPERWILPEQTHKHLSKYLTSFSHGSRMCLGLHLAYLELYLTIAYFVRRFDLELIDTTAEDMKIVQDMGLGYTRRGELSVFAKIVRIYTD</sequence>
<dbReference type="PROSITE" id="PS00086">
    <property type="entry name" value="CYTOCHROME_P450"/>
    <property type="match status" value="1"/>
</dbReference>
<evidence type="ECO:0000313" key="10">
    <source>
        <dbReference type="EMBL" id="KAE8393790.1"/>
    </source>
</evidence>
<dbReference type="GO" id="GO:0016705">
    <property type="term" value="F:oxidoreductase activity, acting on paired donors, with incorporation or reduction of molecular oxygen"/>
    <property type="evidence" value="ECO:0007669"/>
    <property type="project" value="InterPro"/>
</dbReference>
<keyword evidence="5 9" id="KW-0560">Oxidoreductase</keyword>
<dbReference type="GO" id="GO:0020037">
    <property type="term" value="F:heme binding"/>
    <property type="evidence" value="ECO:0007669"/>
    <property type="project" value="InterPro"/>
</dbReference>
<dbReference type="InterPro" id="IPR002401">
    <property type="entry name" value="Cyt_P450_E_grp-I"/>
</dbReference>
<dbReference type="Proteomes" id="UP000326877">
    <property type="component" value="Unassembled WGS sequence"/>
</dbReference>
<organism evidence="10">
    <name type="scientific">Petromyces alliaceus</name>
    <name type="common">Aspergillus alliaceus</name>
    <dbReference type="NCBI Taxonomy" id="209559"/>
    <lineage>
        <taxon>Eukaryota</taxon>
        <taxon>Fungi</taxon>
        <taxon>Dikarya</taxon>
        <taxon>Ascomycota</taxon>
        <taxon>Pezizomycotina</taxon>
        <taxon>Eurotiomycetes</taxon>
        <taxon>Eurotiomycetidae</taxon>
        <taxon>Eurotiales</taxon>
        <taxon>Aspergillaceae</taxon>
        <taxon>Aspergillus</taxon>
        <taxon>Aspergillus subgen. Circumdati</taxon>
    </lineage>
</organism>
<keyword evidence="3 8" id="KW-0349">Heme</keyword>
<dbReference type="InterPro" id="IPR036396">
    <property type="entry name" value="Cyt_P450_sf"/>
</dbReference>
<dbReference type="InterPro" id="IPR050121">
    <property type="entry name" value="Cytochrome_P450_monoxygenase"/>
</dbReference>
<dbReference type="Pfam" id="PF00067">
    <property type="entry name" value="p450"/>
    <property type="match status" value="1"/>
</dbReference>
<evidence type="ECO:0000256" key="3">
    <source>
        <dbReference type="ARBA" id="ARBA00022617"/>
    </source>
</evidence>
<name>A0A5N7CHX6_PETAA</name>
<comment type="cofactor">
    <cofactor evidence="1 8">
        <name>heme</name>
        <dbReference type="ChEBI" id="CHEBI:30413"/>
    </cofactor>
</comment>